<keyword evidence="10" id="KW-0472">Membrane</keyword>
<comment type="similarity">
    <text evidence="7">Belongs to the DEAD box helicase family. DDX6/DHH1 subfamily.</text>
</comment>
<evidence type="ECO:0000256" key="1">
    <source>
        <dbReference type="ARBA" id="ARBA00004496"/>
    </source>
</evidence>
<evidence type="ECO:0000313" key="14">
    <source>
        <dbReference type="EMBL" id="KAK6740577.1"/>
    </source>
</evidence>
<feature type="domain" description="DEAD-box RNA helicase Q" evidence="13">
    <location>
        <begin position="143"/>
        <end position="171"/>
    </location>
</feature>
<keyword evidence="10" id="KW-1133">Transmembrane helix</keyword>
<evidence type="ECO:0000256" key="8">
    <source>
        <dbReference type="PROSITE-ProRule" id="PRU00552"/>
    </source>
</evidence>
<keyword evidence="5 9" id="KW-0347">Helicase</keyword>
<dbReference type="EC" id="3.6.4.13" evidence="2"/>
<feature type="domain" description="Helicase ATP-binding" evidence="11">
    <location>
        <begin position="174"/>
        <end position="344"/>
    </location>
</feature>
<comment type="caution">
    <text evidence="14">The sequence shown here is derived from an EMBL/GenBank/DDBJ whole genome shotgun (WGS) entry which is preliminary data.</text>
</comment>
<dbReference type="PROSITE" id="PS51194">
    <property type="entry name" value="HELICASE_CTER"/>
    <property type="match status" value="1"/>
</dbReference>
<dbReference type="PROSITE" id="PS51195">
    <property type="entry name" value="Q_MOTIF"/>
    <property type="match status" value="1"/>
</dbReference>
<protein>
    <recommendedName>
        <fullName evidence="2">RNA helicase</fullName>
        <ecNumber evidence="2">3.6.4.13</ecNumber>
    </recommendedName>
</protein>
<keyword evidence="4 9" id="KW-0378">Hydrolase</keyword>
<dbReference type="InterPro" id="IPR014014">
    <property type="entry name" value="RNA_helicase_DEAD_Q_motif"/>
</dbReference>
<gene>
    <name evidence="14" type="primary">Necator_chrIII.g9572</name>
    <name evidence="14" type="ORF">RB195_008807</name>
</gene>
<name>A0ABR1CRX5_NECAM</name>
<evidence type="ECO:0000256" key="10">
    <source>
        <dbReference type="SAM" id="Phobius"/>
    </source>
</evidence>
<dbReference type="PROSITE" id="PS00039">
    <property type="entry name" value="DEAD_ATP_HELICASE"/>
    <property type="match status" value="1"/>
</dbReference>
<evidence type="ECO:0000256" key="4">
    <source>
        <dbReference type="ARBA" id="ARBA00022801"/>
    </source>
</evidence>
<reference evidence="14 15" key="1">
    <citation type="submission" date="2023-08" db="EMBL/GenBank/DDBJ databases">
        <title>A Necator americanus chromosomal reference genome.</title>
        <authorList>
            <person name="Ilik V."/>
            <person name="Petrzelkova K.J."/>
            <person name="Pardy F."/>
            <person name="Fuh T."/>
            <person name="Niatou-Singa F.S."/>
            <person name="Gouil Q."/>
            <person name="Baker L."/>
            <person name="Ritchie M.E."/>
            <person name="Jex A.R."/>
            <person name="Gazzola D."/>
            <person name="Li H."/>
            <person name="Toshio Fujiwara R."/>
            <person name="Zhan B."/>
            <person name="Aroian R.V."/>
            <person name="Pafco B."/>
            <person name="Schwarz E.M."/>
        </authorList>
    </citation>
    <scope>NUCLEOTIDE SEQUENCE [LARGE SCALE GENOMIC DNA]</scope>
    <source>
        <strain evidence="14 15">Aroian</strain>
        <tissue evidence="14">Whole animal</tissue>
    </source>
</reference>
<feature type="short sequence motif" description="Q motif" evidence="8">
    <location>
        <begin position="143"/>
        <end position="171"/>
    </location>
</feature>
<keyword evidence="3 9" id="KW-0547">Nucleotide-binding</keyword>
<dbReference type="InterPro" id="IPR014001">
    <property type="entry name" value="Helicase_ATP-bd"/>
</dbReference>
<comment type="subcellular location">
    <subcellularLocation>
        <location evidence="1">Cytoplasm</location>
    </subcellularLocation>
</comment>
<keyword evidence="15" id="KW-1185">Reference proteome</keyword>
<keyword evidence="6 9" id="KW-0067">ATP-binding</keyword>
<dbReference type="Gene3D" id="3.40.50.300">
    <property type="entry name" value="P-loop containing nucleotide triphosphate hydrolases"/>
    <property type="match status" value="2"/>
</dbReference>
<dbReference type="InterPro" id="IPR001650">
    <property type="entry name" value="Helicase_C-like"/>
</dbReference>
<evidence type="ECO:0000259" key="13">
    <source>
        <dbReference type="PROSITE" id="PS51195"/>
    </source>
</evidence>
<evidence type="ECO:0000313" key="15">
    <source>
        <dbReference type="Proteomes" id="UP001303046"/>
    </source>
</evidence>
<dbReference type="InterPro" id="IPR011545">
    <property type="entry name" value="DEAD/DEAH_box_helicase_dom"/>
</dbReference>
<dbReference type="Pfam" id="PF00271">
    <property type="entry name" value="Helicase_C"/>
    <property type="match status" value="1"/>
</dbReference>
<dbReference type="SMART" id="SM00490">
    <property type="entry name" value="HELICc"/>
    <property type="match status" value="1"/>
</dbReference>
<dbReference type="CDD" id="cd18787">
    <property type="entry name" value="SF2_C_DEAD"/>
    <property type="match status" value="1"/>
</dbReference>
<dbReference type="EMBL" id="JAVFWL010000003">
    <property type="protein sequence ID" value="KAK6740577.1"/>
    <property type="molecule type" value="Genomic_DNA"/>
</dbReference>
<feature type="domain" description="Helicase C-terminal" evidence="12">
    <location>
        <begin position="354"/>
        <end position="514"/>
    </location>
</feature>
<evidence type="ECO:0000256" key="5">
    <source>
        <dbReference type="ARBA" id="ARBA00022806"/>
    </source>
</evidence>
<dbReference type="Proteomes" id="UP001303046">
    <property type="component" value="Unassembled WGS sequence"/>
</dbReference>
<evidence type="ECO:0000259" key="11">
    <source>
        <dbReference type="PROSITE" id="PS51192"/>
    </source>
</evidence>
<evidence type="ECO:0000256" key="7">
    <source>
        <dbReference type="ARBA" id="ARBA00038316"/>
    </source>
</evidence>
<proteinExistence type="inferred from homology"/>
<dbReference type="InterPro" id="IPR027417">
    <property type="entry name" value="P-loop_NTPase"/>
</dbReference>
<keyword evidence="10" id="KW-0812">Transmembrane</keyword>
<dbReference type="SUPFAM" id="SSF52540">
    <property type="entry name" value="P-loop containing nucleoside triphosphate hydrolases"/>
    <property type="match status" value="1"/>
</dbReference>
<accession>A0ABR1CRX5</accession>
<evidence type="ECO:0000259" key="12">
    <source>
        <dbReference type="PROSITE" id="PS51194"/>
    </source>
</evidence>
<feature type="transmembrane region" description="Helical" evidence="10">
    <location>
        <begin position="579"/>
        <end position="600"/>
    </location>
</feature>
<dbReference type="PANTHER" id="PTHR47960">
    <property type="entry name" value="DEAD-BOX ATP-DEPENDENT RNA HELICASE 50"/>
    <property type="match status" value="1"/>
</dbReference>
<evidence type="ECO:0000256" key="3">
    <source>
        <dbReference type="ARBA" id="ARBA00022741"/>
    </source>
</evidence>
<dbReference type="Pfam" id="PF00270">
    <property type="entry name" value="DEAD"/>
    <property type="match status" value="1"/>
</dbReference>
<dbReference type="InterPro" id="IPR000629">
    <property type="entry name" value="RNA-helicase_DEAD-box_CS"/>
</dbReference>
<dbReference type="CDD" id="cd17940">
    <property type="entry name" value="DEADc_DDX6"/>
    <property type="match status" value="1"/>
</dbReference>
<evidence type="ECO:0000256" key="9">
    <source>
        <dbReference type="RuleBase" id="RU000492"/>
    </source>
</evidence>
<dbReference type="SMART" id="SM00487">
    <property type="entry name" value="DEXDc"/>
    <property type="match status" value="1"/>
</dbReference>
<dbReference type="PROSITE" id="PS51192">
    <property type="entry name" value="HELICASE_ATP_BIND_1"/>
    <property type="match status" value="1"/>
</dbReference>
<evidence type="ECO:0000256" key="2">
    <source>
        <dbReference type="ARBA" id="ARBA00012552"/>
    </source>
</evidence>
<sequence>MLMLRNPKSQTSALETPWNRRQRIRRRACATLGAPATTPPTDSQLLAPQSFDVVVLRDLSVPSRLSVYFADNPTFQSDPGLSIVRSHLILAPTLCALYHPILNMSAADTKVAVTTDENWKAGLVLPAKDKRFKTADVTDTKGVEFEDFCLSRDLLMGIFEKGWEKPSPIQEASIGVALSGQDILARAKNGTGKTGAYCIPVIEKINPAIKKIQALVIVPTRELALQTSQICVELSKHIKLKIMVTTGGTDLRDDIMRLNGSVHMVIATPGRILDLMEKGVADMSNCKMLVLDEADKLLSQDFQGILDRLISYLPKERQIMLYSATFPMTVTEFMQKHMRKPYEINLMEELTLLGVTQYYAYVQEKQKVHCLNTLFRKLQINQSIIFCNSTQRVELLAKKITEIGYSCYYIHSKMAQNHRNRVFHDFRQGNCRNLVCSDLLTRGIDIQAVNVVINFDFPRNAETYLHRIGRSGRFGHLGVAINLITYEDRHTLRRIEQELRTQIEPIPKAMRTITKQTPTELGLIYSSVLPSDLVIYSMAEPVFAIQHTTRQYVPNVNFTEKLIQVEWHYMNKEGCLAKLVASGAVTLGLFLFLYVGHLYVNASSVDWVTIAAPDKCIQPGECDTSKPHTLPLLATRAHSLPRRIAESDANRGGACLGPTDLASNVIIDIPIMLYNNGLILSRVCATKF</sequence>
<organism evidence="14 15">
    <name type="scientific">Necator americanus</name>
    <name type="common">Human hookworm</name>
    <dbReference type="NCBI Taxonomy" id="51031"/>
    <lineage>
        <taxon>Eukaryota</taxon>
        <taxon>Metazoa</taxon>
        <taxon>Ecdysozoa</taxon>
        <taxon>Nematoda</taxon>
        <taxon>Chromadorea</taxon>
        <taxon>Rhabditida</taxon>
        <taxon>Rhabditina</taxon>
        <taxon>Rhabditomorpha</taxon>
        <taxon>Strongyloidea</taxon>
        <taxon>Ancylostomatidae</taxon>
        <taxon>Bunostominae</taxon>
        <taxon>Necator</taxon>
    </lineage>
</organism>
<evidence type="ECO:0000256" key="6">
    <source>
        <dbReference type="ARBA" id="ARBA00022840"/>
    </source>
</evidence>